<evidence type="ECO:0000256" key="13">
    <source>
        <dbReference type="ARBA" id="ARBA00023136"/>
    </source>
</evidence>
<evidence type="ECO:0000256" key="4">
    <source>
        <dbReference type="ARBA" id="ARBA00022475"/>
    </source>
</evidence>
<evidence type="ECO:0000256" key="7">
    <source>
        <dbReference type="ARBA" id="ARBA00022692"/>
    </source>
</evidence>
<dbReference type="InterPro" id="IPR036890">
    <property type="entry name" value="HATPase_C_sf"/>
</dbReference>
<feature type="transmembrane region" description="Helical" evidence="14">
    <location>
        <begin position="172"/>
        <end position="195"/>
    </location>
</feature>
<dbReference type="CDD" id="cd00075">
    <property type="entry name" value="HATPase"/>
    <property type="match status" value="1"/>
</dbReference>
<evidence type="ECO:0000256" key="5">
    <source>
        <dbReference type="ARBA" id="ARBA00022553"/>
    </source>
</evidence>
<dbReference type="RefSeq" id="WP_071168380.1">
    <property type="nucleotide sequence ID" value="NZ_JAPDCO010000009.1"/>
</dbReference>
<dbReference type="PRINTS" id="PR00344">
    <property type="entry name" value="BCTRLSENSOR"/>
</dbReference>
<evidence type="ECO:0000313" key="17">
    <source>
        <dbReference type="EMBL" id="AOZ88882.1"/>
    </source>
</evidence>
<evidence type="ECO:0000256" key="2">
    <source>
        <dbReference type="ARBA" id="ARBA00004651"/>
    </source>
</evidence>
<comment type="subcellular location">
    <subcellularLocation>
        <location evidence="2">Cell membrane</location>
        <topology evidence="2">Multi-pass membrane protein</topology>
    </subcellularLocation>
</comment>
<dbReference type="SUPFAM" id="SSF158472">
    <property type="entry name" value="HAMP domain-like"/>
    <property type="match status" value="1"/>
</dbReference>
<feature type="domain" description="Histidine kinase" evidence="15">
    <location>
        <begin position="260"/>
        <end position="475"/>
    </location>
</feature>
<dbReference type="PROSITE" id="PS50885">
    <property type="entry name" value="HAMP"/>
    <property type="match status" value="1"/>
</dbReference>
<dbReference type="SMART" id="SM00387">
    <property type="entry name" value="HATPase_c"/>
    <property type="match status" value="1"/>
</dbReference>
<dbReference type="SUPFAM" id="SSF55874">
    <property type="entry name" value="ATPase domain of HSP90 chaperone/DNA topoisomerase II/histidine kinase"/>
    <property type="match status" value="1"/>
</dbReference>
<evidence type="ECO:0000259" key="16">
    <source>
        <dbReference type="PROSITE" id="PS50885"/>
    </source>
</evidence>
<dbReference type="InterPro" id="IPR005467">
    <property type="entry name" value="His_kinase_dom"/>
</dbReference>
<dbReference type="EMBL" id="CP017786">
    <property type="protein sequence ID" value="AOZ88882.1"/>
    <property type="molecule type" value="Genomic_DNA"/>
</dbReference>
<keyword evidence="12" id="KW-0902">Two-component regulatory system</keyword>
<dbReference type="PANTHER" id="PTHR45453:SF1">
    <property type="entry name" value="PHOSPHATE REGULON SENSOR PROTEIN PHOR"/>
    <property type="match status" value="1"/>
</dbReference>
<evidence type="ECO:0000256" key="9">
    <source>
        <dbReference type="ARBA" id="ARBA00022777"/>
    </source>
</evidence>
<keyword evidence="9 17" id="KW-0418">Kinase</keyword>
<dbReference type="GO" id="GO:0005886">
    <property type="term" value="C:plasma membrane"/>
    <property type="evidence" value="ECO:0007669"/>
    <property type="project" value="UniProtKB-SubCell"/>
</dbReference>
<evidence type="ECO:0000256" key="11">
    <source>
        <dbReference type="ARBA" id="ARBA00022989"/>
    </source>
</evidence>
<keyword evidence="4" id="KW-1003">Cell membrane</keyword>
<comment type="catalytic activity">
    <reaction evidence="1">
        <text>ATP + protein L-histidine = ADP + protein N-phospho-L-histidine.</text>
        <dbReference type="EC" id="2.7.13.3"/>
    </reaction>
</comment>
<name>A0AAC9NBR3_9BACI</name>
<sequence>MSMRIRSLRIQLLLGSFLILFFLLVAIGYFQFIFMKQFLYENKALSLQSHILSVPGETWLEHSEPSALEKSNIPNVFFPGVSVAFVSTHEKVTVLSKDPHAGSVPTLKKETYRHFLQPKKRLNFKLLNEHSGQEILVVVEPIRIDGKVVGAIQMSSFTVGLTDILYKQMKNYALISFMALFIGFTILYFVLSIALKPLFSVIRLMKQIDANNLHQQLPSFPRQYEIHVLSVSLNAMLKRIEEAFDAERRAKERMRHFISDASHELRTPLTSIRGFLEVLLRGAATTPKQLDLSLRNMHTELTRIQRLVEDLLTLAKLDKAPTLQKEPVYLDQLLQEMKHQLDLLAGGGHVMYHVESGVFTCVDIDKIKQVILNLFMNAVQHTNHTNRIIQMKLYQNETHIVLSVQDNGSGIDKEKIPFVFNRFYREENSRSRRFGGAGLGLSISKSILSLHGGDLTVQSVKGEGSIFSMLLPLQSECNKTPKS</sequence>
<dbReference type="Proteomes" id="UP000177709">
    <property type="component" value="Chromosome"/>
</dbReference>
<dbReference type="InterPro" id="IPR003660">
    <property type="entry name" value="HAMP_dom"/>
</dbReference>
<evidence type="ECO:0000313" key="18">
    <source>
        <dbReference type="Proteomes" id="UP000177709"/>
    </source>
</evidence>
<evidence type="ECO:0000256" key="8">
    <source>
        <dbReference type="ARBA" id="ARBA00022741"/>
    </source>
</evidence>
<dbReference type="GO" id="GO:0005524">
    <property type="term" value="F:ATP binding"/>
    <property type="evidence" value="ECO:0007669"/>
    <property type="project" value="UniProtKB-KW"/>
</dbReference>
<protein>
    <recommendedName>
        <fullName evidence="3">histidine kinase</fullName>
        <ecNumber evidence="3">2.7.13.3</ecNumber>
    </recommendedName>
</protein>
<dbReference type="GO" id="GO:0000155">
    <property type="term" value="F:phosphorelay sensor kinase activity"/>
    <property type="evidence" value="ECO:0007669"/>
    <property type="project" value="InterPro"/>
</dbReference>
<dbReference type="Gene3D" id="1.10.287.130">
    <property type="match status" value="1"/>
</dbReference>
<evidence type="ECO:0000256" key="1">
    <source>
        <dbReference type="ARBA" id="ARBA00000085"/>
    </source>
</evidence>
<dbReference type="Gene3D" id="3.30.565.10">
    <property type="entry name" value="Histidine kinase-like ATPase, C-terminal domain"/>
    <property type="match status" value="1"/>
</dbReference>
<dbReference type="InterPro" id="IPR004358">
    <property type="entry name" value="Sig_transdc_His_kin-like_C"/>
</dbReference>
<organism evidence="17 18">
    <name type="scientific">Bacillus xiamenensis</name>
    <dbReference type="NCBI Taxonomy" id="1178537"/>
    <lineage>
        <taxon>Bacteria</taxon>
        <taxon>Bacillati</taxon>
        <taxon>Bacillota</taxon>
        <taxon>Bacilli</taxon>
        <taxon>Bacillales</taxon>
        <taxon>Bacillaceae</taxon>
        <taxon>Bacillus</taxon>
    </lineage>
</organism>
<dbReference type="SUPFAM" id="SSF47384">
    <property type="entry name" value="Homodimeric domain of signal transducing histidine kinase"/>
    <property type="match status" value="1"/>
</dbReference>
<dbReference type="Pfam" id="PF02518">
    <property type="entry name" value="HATPase_c"/>
    <property type="match status" value="1"/>
</dbReference>
<evidence type="ECO:0000256" key="14">
    <source>
        <dbReference type="SAM" id="Phobius"/>
    </source>
</evidence>
<dbReference type="GO" id="GO:0004721">
    <property type="term" value="F:phosphoprotein phosphatase activity"/>
    <property type="evidence" value="ECO:0007669"/>
    <property type="project" value="TreeGrafter"/>
</dbReference>
<dbReference type="Pfam" id="PF00512">
    <property type="entry name" value="HisKA"/>
    <property type="match status" value="1"/>
</dbReference>
<dbReference type="SMART" id="SM00388">
    <property type="entry name" value="HisKA"/>
    <property type="match status" value="1"/>
</dbReference>
<keyword evidence="5" id="KW-0597">Phosphoprotein</keyword>
<proteinExistence type="predicted"/>
<keyword evidence="8" id="KW-0547">Nucleotide-binding</keyword>
<dbReference type="GO" id="GO:0016036">
    <property type="term" value="P:cellular response to phosphate starvation"/>
    <property type="evidence" value="ECO:0007669"/>
    <property type="project" value="TreeGrafter"/>
</dbReference>
<dbReference type="PANTHER" id="PTHR45453">
    <property type="entry name" value="PHOSPHATE REGULON SENSOR PROTEIN PHOR"/>
    <property type="match status" value="1"/>
</dbReference>
<keyword evidence="13 14" id="KW-0472">Membrane</keyword>
<dbReference type="FunFam" id="3.30.565.10:FF:000006">
    <property type="entry name" value="Sensor histidine kinase WalK"/>
    <property type="match status" value="1"/>
</dbReference>
<dbReference type="EC" id="2.7.13.3" evidence="3"/>
<keyword evidence="11 14" id="KW-1133">Transmembrane helix</keyword>
<dbReference type="FunFam" id="1.10.287.130:FF:000001">
    <property type="entry name" value="Two-component sensor histidine kinase"/>
    <property type="match status" value="1"/>
</dbReference>
<reference evidence="17 18" key="1">
    <citation type="submission" date="2016-10" db="EMBL/GenBank/DDBJ databases">
        <title>Whole genome sequence of hyper active fibrinolysis bacterium Bacillus pumilus strain VV3 isolated from fermented rice.</title>
        <authorList>
            <person name="Mariadas V.A."/>
            <person name="Vijayaraghavan P."/>
            <person name="Dhandapani V."/>
        </authorList>
    </citation>
    <scope>NUCLEOTIDE SEQUENCE [LARGE SCALE GENOMIC DNA]</scope>
    <source>
        <strain evidence="17 18">VV3</strain>
    </source>
</reference>
<dbReference type="AlphaFoldDB" id="A0AAC9NBR3"/>
<dbReference type="InterPro" id="IPR003661">
    <property type="entry name" value="HisK_dim/P_dom"/>
</dbReference>
<dbReference type="PROSITE" id="PS50109">
    <property type="entry name" value="HIS_KIN"/>
    <property type="match status" value="1"/>
</dbReference>
<dbReference type="InterPro" id="IPR003594">
    <property type="entry name" value="HATPase_dom"/>
</dbReference>
<feature type="domain" description="HAMP" evidence="16">
    <location>
        <begin position="192"/>
        <end position="245"/>
    </location>
</feature>
<dbReference type="Gene3D" id="6.10.340.10">
    <property type="match status" value="1"/>
</dbReference>
<evidence type="ECO:0000256" key="10">
    <source>
        <dbReference type="ARBA" id="ARBA00022840"/>
    </source>
</evidence>
<keyword evidence="7 14" id="KW-0812">Transmembrane</keyword>
<keyword evidence="10" id="KW-0067">ATP-binding</keyword>
<dbReference type="KEGG" id="bxi:BK049_09440"/>
<keyword evidence="6" id="KW-0808">Transferase</keyword>
<gene>
    <name evidence="17" type="ORF">BK049_09440</name>
</gene>
<dbReference type="Pfam" id="PF00672">
    <property type="entry name" value="HAMP"/>
    <property type="match status" value="1"/>
</dbReference>
<dbReference type="CDD" id="cd00082">
    <property type="entry name" value="HisKA"/>
    <property type="match status" value="1"/>
</dbReference>
<evidence type="ECO:0000256" key="3">
    <source>
        <dbReference type="ARBA" id="ARBA00012438"/>
    </source>
</evidence>
<feature type="transmembrane region" description="Helical" evidence="14">
    <location>
        <begin position="12"/>
        <end position="34"/>
    </location>
</feature>
<evidence type="ECO:0000256" key="12">
    <source>
        <dbReference type="ARBA" id="ARBA00023012"/>
    </source>
</evidence>
<evidence type="ECO:0000256" key="6">
    <source>
        <dbReference type="ARBA" id="ARBA00022679"/>
    </source>
</evidence>
<dbReference type="InterPro" id="IPR050351">
    <property type="entry name" value="BphY/WalK/GraS-like"/>
</dbReference>
<evidence type="ECO:0000259" key="15">
    <source>
        <dbReference type="PROSITE" id="PS50109"/>
    </source>
</evidence>
<dbReference type="InterPro" id="IPR036097">
    <property type="entry name" value="HisK_dim/P_sf"/>
</dbReference>
<accession>A0AAC9NBR3</accession>